<evidence type="ECO:0000256" key="5">
    <source>
        <dbReference type="ARBA" id="ARBA00022741"/>
    </source>
</evidence>
<comment type="domain">
    <text evidence="9">Comprises of two domains. The C-terminal domain contains the binding site for glutamine and catalyzes the hydrolysis of this substrate to glutamate and ammonia. The N-terminal domain is anticipated to bind ATP and cobyrinate and catalyzes the ultimate synthesis of the diamide product. The ammonia produced via the glutaminase domain is probably translocated to the adjacent domain via a molecular tunnel, where it reacts with an activated intermediate.</text>
</comment>
<dbReference type="AlphaFoldDB" id="A0A0H3KNK4"/>
<dbReference type="CDD" id="cd03130">
    <property type="entry name" value="GATase1_CobB"/>
    <property type="match status" value="1"/>
</dbReference>
<keyword evidence="6 9" id="KW-0067">ATP-binding</keyword>
<gene>
    <name evidence="12" type="primary">cobB</name>
    <name evidence="9" type="synonym">cbiA</name>
    <name evidence="12" type="ordered locus">BMULJ_01655</name>
</gene>
<evidence type="ECO:0000313" key="13">
    <source>
        <dbReference type="Proteomes" id="UP000008815"/>
    </source>
</evidence>
<dbReference type="UniPathway" id="UPA00148">
    <property type="reaction ID" value="UER00231"/>
</dbReference>
<evidence type="ECO:0000256" key="7">
    <source>
        <dbReference type="ARBA" id="ARBA00022842"/>
    </source>
</evidence>
<keyword evidence="7 9" id="KW-0460">Magnesium</keyword>
<evidence type="ECO:0000259" key="10">
    <source>
        <dbReference type="Pfam" id="PF01656"/>
    </source>
</evidence>
<comment type="similarity">
    <text evidence="2">Belongs to the CobB/CobQ family. CobQ subfamily.</text>
</comment>
<dbReference type="GO" id="GO:0042242">
    <property type="term" value="F:cobyrinic acid a,c-diamide synthase activity"/>
    <property type="evidence" value="ECO:0007669"/>
    <property type="project" value="UniProtKB-UniRule"/>
</dbReference>
<dbReference type="STRING" id="395019.BMULJ_01655"/>
<dbReference type="NCBIfam" id="NF002204">
    <property type="entry name" value="PRK01077.1"/>
    <property type="match status" value="1"/>
</dbReference>
<keyword evidence="5 9" id="KW-0547">Nucleotide-binding</keyword>
<evidence type="ECO:0000259" key="11">
    <source>
        <dbReference type="Pfam" id="PF07685"/>
    </source>
</evidence>
<evidence type="ECO:0000256" key="8">
    <source>
        <dbReference type="ARBA" id="ARBA00022962"/>
    </source>
</evidence>
<protein>
    <recommendedName>
        <fullName evidence="9">Cobyrinate a,c-diamide synthase</fullName>
        <ecNumber evidence="9">6.3.5.11</ecNumber>
    </recommendedName>
    <alternativeName>
        <fullName evidence="9">Cobyrinic acid a,c-diamide synthetase</fullName>
    </alternativeName>
</protein>
<comment type="similarity">
    <text evidence="9">Belongs to the CobB/CbiA family.</text>
</comment>
<accession>A0A0H3KNK4</accession>
<dbReference type="Gene3D" id="3.40.50.300">
    <property type="entry name" value="P-loop containing nucleotide triphosphate hydrolases"/>
    <property type="match status" value="1"/>
</dbReference>
<dbReference type="eggNOG" id="COG1797">
    <property type="taxonomic scope" value="Bacteria"/>
</dbReference>
<comment type="miscellaneous">
    <text evidence="9">The a and c carboxylates of cobyrinate are activated for nucleophilic attack via formation of a phosphorylated intermediate by ATP. CbiA catalyzes first the amidation of the c-carboxylate, and then that of the a-carboxylate.</text>
</comment>
<feature type="domain" description="CobQ/CobB/MinD/ParA nucleotide binding" evidence="10">
    <location>
        <begin position="8"/>
        <end position="185"/>
    </location>
</feature>
<organism evidence="12 13">
    <name type="scientific">Burkholderia multivorans (strain ATCC 17616 / 249)</name>
    <dbReference type="NCBI Taxonomy" id="395019"/>
    <lineage>
        <taxon>Bacteria</taxon>
        <taxon>Pseudomonadati</taxon>
        <taxon>Pseudomonadota</taxon>
        <taxon>Betaproteobacteria</taxon>
        <taxon>Burkholderiales</taxon>
        <taxon>Burkholderiaceae</taxon>
        <taxon>Burkholderia</taxon>
        <taxon>Burkholderia cepacia complex</taxon>
    </lineage>
</organism>
<comment type="function">
    <text evidence="9">Catalyzes the ATP-dependent amidation of the two carboxylate groups at positions a and c of cobyrinate, using either L-glutamine or ammonia as the nitrogen source.</text>
</comment>
<dbReference type="GO" id="GO:0005524">
    <property type="term" value="F:ATP binding"/>
    <property type="evidence" value="ECO:0007669"/>
    <property type="project" value="UniProtKB-UniRule"/>
</dbReference>
<evidence type="ECO:0000256" key="9">
    <source>
        <dbReference type="HAMAP-Rule" id="MF_00027"/>
    </source>
</evidence>
<keyword evidence="3 9" id="KW-0169">Cobalamin biosynthesis</keyword>
<dbReference type="SUPFAM" id="SSF52540">
    <property type="entry name" value="P-loop containing nucleoside triphosphate hydrolases"/>
    <property type="match status" value="1"/>
</dbReference>
<reference evidence="12 13" key="1">
    <citation type="submission" date="2007-04" db="EMBL/GenBank/DDBJ databases">
        <title>Complete genome sequence of Burkholderia multivorans ATCC 17616.</title>
        <authorList>
            <person name="Ohtsubo Y."/>
            <person name="Yamashita A."/>
            <person name="Kurokawa K."/>
            <person name="Takami H."/>
            <person name="Yuhara S."/>
            <person name="Nishiyama E."/>
            <person name="Endo R."/>
            <person name="Miyazaki R."/>
            <person name="Ono A."/>
            <person name="Yano K."/>
            <person name="Ito M."/>
            <person name="Sota M."/>
            <person name="Yuji N."/>
            <person name="Hattori M."/>
            <person name="Tsuda M."/>
        </authorList>
    </citation>
    <scope>NUCLEOTIDE SEQUENCE [LARGE SCALE GENOMIC DNA]</scope>
    <source>
        <strain evidence="13">ATCC 17616 / 249</strain>
    </source>
</reference>
<name>A0A0H3KNK4_BURM1</name>
<dbReference type="PANTHER" id="PTHR43873:SF1">
    <property type="entry name" value="COBYRINATE A,C-DIAMIDE SYNTHASE"/>
    <property type="match status" value="1"/>
</dbReference>
<evidence type="ECO:0000256" key="4">
    <source>
        <dbReference type="ARBA" id="ARBA00022598"/>
    </source>
</evidence>
<evidence type="ECO:0000256" key="3">
    <source>
        <dbReference type="ARBA" id="ARBA00022573"/>
    </source>
</evidence>
<sequence length="434" mass="45481">MPACPALFVSAPASGQGKTSVTAGLARLHRRLGRRVRVFKTGPDFLDPMLLERASGAPVHALDLGMVGEAGCRALLADAARDADLILIEGVMGLFDGTPSSADLAAAFGVPIVAVISAKSVARTFAAIAFGLARFRPGLPFHGVFANRVGSDRHAALLRQALPDDLRWLGHLPADAALALPERHLGLHQPDDIADLDARLDRAADALAHTALAALPPAIGFAPPAVAAPLPRTLAGKRIAIARDAAFSFIYPANLALLDALGAQVRYFSPLADEPVPDGCDALFLPGGYPELHARTLAANRTSAATIRAHAAAGRPIVAECGGMLYLCESLTDVDGTTTPMLGLLPGHATMQRRFAALGMQQLDTRAGTLRGHTFHYSRLATPLAPAAIAQRPDDDARSGEAVYRIGAIVATYMHLYWPSNPHATAALFTGDAF</sequence>
<dbReference type="HOGENOM" id="CLU_022752_0_2_4"/>
<comment type="cofactor">
    <cofactor evidence="1 9">
        <name>Mg(2+)</name>
        <dbReference type="ChEBI" id="CHEBI:18420"/>
    </cofactor>
</comment>
<dbReference type="InterPro" id="IPR002586">
    <property type="entry name" value="CobQ/CobB/MinD/ParA_Nub-bd_dom"/>
</dbReference>
<dbReference type="HAMAP" id="MF_00027">
    <property type="entry name" value="CobB_CbiA"/>
    <property type="match status" value="1"/>
</dbReference>
<dbReference type="GO" id="GO:0009236">
    <property type="term" value="P:cobalamin biosynthetic process"/>
    <property type="evidence" value="ECO:0007669"/>
    <property type="project" value="UniProtKB-UniRule"/>
</dbReference>
<feature type="site" description="Increases nucleophilicity of active site Cys" evidence="9">
    <location>
        <position position="415"/>
    </location>
</feature>
<dbReference type="InterPro" id="IPR029062">
    <property type="entry name" value="Class_I_gatase-like"/>
</dbReference>
<dbReference type="SUPFAM" id="SSF52317">
    <property type="entry name" value="Class I glutamine amidotransferase-like"/>
    <property type="match status" value="1"/>
</dbReference>
<dbReference type="InterPro" id="IPR011698">
    <property type="entry name" value="GATase_3"/>
</dbReference>
<dbReference type="Proteomes" id="UP000008815">
    <property type="component" value="Chromosome 1"/>
</dbReference>
<comment type="pathway">
    <text evidence="9">Cofactor biosynthesis; adenosylcobalamin biosynthesis; cob(II)yrinate a,c-diamide from sirohydrochlorin (anaerobic route): step 10/10.</text>
</comment>
<keyword evidence="4 9" id="KW-0436">Ligase</keyword>
<dbReference type="InterPro" id="IPR027417">
    <property type="entry name" value="P-loop_NTPase"/>
</dbReference>
<keyword evidence="13" id="KW-1185">Reference proteome</keyword>
<feature type="domain" description="CobB/CobQ-like glutamine amidotransferase" evidence="11">
    <location>
        <begin position="238"/>
        <end position="420"/>
    </location>
</feature>
<evidence type="ECO:0000313" key="12">
    <source>
        <dbReference type="EMBL" id="BAG43576.1"/>
    </source>
</evidence>
<evidence type="ECO:0000256" key="6">
    <source>
        <dbReference type="ARBA" id="ARBA00022840"/>
    </source>
</evidence>
<dbReference type="Gene3D" id="3.40.50.880">
    <property type="match status" value="1"/>
</dbReference>
<dbReference type="Pfam" id="PF07685">
    <property type="entry name" value="GATase_3"/>
    <property type="match status" value="1"/>
</dbReference>
<dbReference type="EC" id="6.3.5.11" evidence="9"/>
<evidence type="ECO:0000256" key="2">
    <source>
        <dbReference type="ARBA" id="ARBA00006205"/>
    </source>
</evidence>
<dbReference type="PANTHER" id="PTHR43873">
    <property type="entry name" value="COBYRINATE A,C-DIAMIDE SYNTHASE"/>
    <property type="match status" value="1"/>
</dbReference>
<evidence type="ECO:0000256" key="1">
    <source>
        <dbReference type="ARBA" id="ARBA00001946"/>
    </source>
</evidence>
<dbReference type="RefSeq" id="WP_012213355.1">
    <property type="nucleotide sequence ID" value="NC_010084.1"/>
</dbReference>
<dbReference type="EMBL" id="AP009385">
    <property type="protein sequence ID" value="BAG43576.1"/>
    <property type="molecule type" value="Genomic_DNA"/>
</dbReference>
<dbReference type="Pfam" id="PF01656">
    <property type="entry name" value="CbiA"/>
    <property type="match status" value="1"/>
</dbReference>
<dbReference type="KEGG" id="bmj:BMULJ_01655"/>
<dbReference type="PROSITE" id="PS51274">
    <property type="entry name" value="GATASE_COBBQ"/>
    <property type="match status" value="1"/>
</dbReference>
<dbReference type="InterPro" id="IPR004484">
    <property type="entry name" value="CbiA/CobB_synth"/>
</dbReference>
<proteinExistence type="inferred from homology"/>
<comment type="catalytic activity">
    <reaction evidence="9">
        <text>cob(II)yrinate + 2 L-glutamine + 2 ATP + 2 H2O = cob(II)yrinate a,c diamide + 2 L-glutamate + 2 ADP + 2 phosphate + 2 H(+)</text>
        <dbReference type="Rhea" id="RHEA:26289"/>
        <dbReference type="ChEBI" id="CHEBI:15377"/>
        <dbReference type="ChEBI" id="CHEBI:15378"/>
        <dbReference type="ChEBI" id="CHEBI:29985"/>
        <dbReference type="ChEBI" id="CHEBI:30616"/>
        <dbReference type="ChEBI" id="CHEBI:43474"/>
        <dbReference type="ChEBI" id="CHEBI:58359"/>
        <dbReference type="ChEBI" id="CHEBI:58537"/>
        <dbReference type="ChEBI" id="CHEBI:58894"/>
        <dbReference type="ChEBI" id="CHEBI:456216"/>
        <dbReference type="EC" id="6.3.5.11"/>
    </reaction>
</comment>
<dbReference type="KEGG" id="bmu:Bmul_1588"/>
<keyword evidence="8 9" id="KW-0315">Glutamine amidotransferase</keyword>
<feature type="active site" description="Nucleophile" evidence="9">
    <location>
        <position position="321"/>
    </location>
</feature>